<dbReference type="GO" id="GO:0016491">
    <property type="term" value="F:oxidoreductase activity"/>
    <property type="evidence" value="ECO:0007669"/>
    <property type="project" value="InterPro"/>
</dbReference>
<organism evidence="3 4">
    <name type="scientific">Halarsenatibacter silvermanii</name>
    <dbReference type="NCBI Taxonomy" id="321763"/>
    <lineage>
        <taxon>Bacteria</taxon>
        <taxon>Bacillati</taxon>
        <taxon>Bacillota</taxon>
        <taxon>Clostridia</taxon>
        <taxon>Halanaerobiales</taxon>
        <taxon>Halarsenatibacteraceae</taxon>
        <taxon>Halarsenatibacter</taxon>
    </lineage>
</organism>
<evidence type="ECO:0000259" key="2">
    <source>
        <dbReference type="PROSITE" id="PS51384"/>
    </source>
</evidence>
<evidence type="ECO:0000256" key="1">
    <source>
        <dbReference type="PIRSR" id="PIRSR006816-2"/>
    </source>
</evidence>
<dbReference type="SUPFAM" id="SSF63380">
    <property type="entry name" value="Riboflavin synthase domain-like"/>
    <property type="match status" value="1"/>
</dbReference>
<feature type="binding site" evidence="1">
    <location>
        <position position="247"/>
    </location>
    <ligand>
        <name>[2Fe-2S] cluster</name>
        <dbReference type="ChEBI" id="CHEBI:190135"/>
    </ligand>
</feature>
<dbReference type="EMBL" id="FNGO01000002">
    <property type="protein sequence ID" value="SDL19710.1"/>
    <property type="molecule type" value="Genomic_DNA"/>
</dbReference>
<keyword evidence="4" id="KW-1185">Reference proteome</keyword>
<dbReference type="GO" id="GO:0051537">
    <property type="term" value="F:2 iron, 2 sulfur cluster binding"/>
    <property type="evidence" value="ECO:0007669"/>
    <property type="project" value="UniProtKB-KW"/>
</dbReference>
<dbReference type="Proteomes" id="UP000199476">
    <property type="component" value="Unassembled WGS sequence"/>
</dbReference>
<dbReference type="STRING" id="321763.SAMN04488692_102103"/>
<name>A0A1G9I387_9FIRM</name>
<dbReference type="CDD" id="cd06221">
    <property type="entry name" value="sulfite_reductase_like"/>
    <property type="match status" value="1"/>
</dbReference>
<dbReference type="Gene3D" id="3.40.50.80">
    <property type="entry name" value="Nucleotide-binding domain of ferredoxin-NADP reductase (FNR) module"/>
    <property type="match status" value="1"/>
</dbReference>
<dbReference type="SUPFAM" id="SSF52343">
    <property type="entry name" value="Ferredoxin reductase-like, C-terminal NADP-linked domain"/>
    <property type="match status" value="1"/>
</dbReference>
<protein>
    <submittedName>
        <fullName evidence="3">NAD(P)H-flavin reductase</fullName>
    </submittedName>
</protein>
<sequence>MKKENYMPHKAEIVDIIQETGKNLNIKTFHLRIADDDKNVLDFKPGQFLMLTAYGVGEAPYGFASSPENDEYIKISVKKVGKVTSAVHDMKEGDYLGVRGPYGNSFPVEKAEGKDIVFVGGGIGVAPLRSLMEYVLDPENRDKFGHIQMLHGFRSPDDMLYSYDHRRWENAPNTTVKFTIDEPCKGWDRCVGFPHNLIVDELECTTEDTLYFTCGPPIMIKAVIDKLTELGVKPQNIITTLEMRMDCGMGKCGKCNIGHRYVCCDGPVFTYSQLKEMPDEY</sequence>
<dbReference type="Gene3D" id="2.40.30.10">
    <property type="entry name" value="Translation factors"/>
    <property type="match status" value="1"/>
</dbReference>
<keyword evidence="1" id="KW-0408">Iron</keyword>
<dbReference type="InterPro" id="IPR019480">
    <property type="entry name" value="Dihydroorotate_DH_Fe-S-bd"/>
</dbReference>
<keyword evidence="1" id="KW-0479">Metal-binding</keyword>
<dbReference type="InterPro" id="IPR001433">
    <property type="entry name" value="OxRdtase_FAD/NAD-bd"/>
</dbReference>
<feature type="domain" description="FAD-binding FR-type" evidence="2">
    <location>
        <begin position="6"/>
        <end position="108"/>
    </location>
</feature>
<dbReference type="InterPro" id="IPR039261">
    <property type="entry name" value="FNR_nucleotide-bd"/>
</dbReference>
<dbReference type="InterPro" id="IPR017927">
    <property type="entry name" value="FAD-bd_FR_type"/>
</dbReference>
<dbReference type="Pfam" id="PF00175">
    <property type="entry name" value="NAD_binding_1"/>
    <property type="match status" value="1"/>
</dbReference>
<feature type="binding site" evidence="1">
    <location>
        <position position="255"/>
    </location>
    <ligand>
        <name>[2Fe-2S] cluster</name>
        <dbReference type="ChEBI" id="CHEBI:190135"/>
    </ligand>
</feature>
<dbReference type="PRINTS" id="PR00410">
    <property type="entry name" value="PHEHYDRXLASE"/>
</dbReference>
<feature type="binding site" evidence="1">
    <location>
        <position position="252"/>
    </location>
    <ligand>
        <name>[2Fe-2S] cluster</name>
        <dbReference type="ChEBI" id="CHEBI:190135"/>
    </ligand>
</feature>
<evidence type="ECO:0000313" key="3">
    <source>
        <dbReference type="EMBL" id="SDL19710.1"/>
    </source>
</evidence>
<keyword evidence="1" id="KW-0001">2Fe-2S</keyword>
<reference evidence="3 4" key="1">
    <citation type="submission" date="2016-10" db="EMBL/GenBank/DDBJ databases">
        <authorList>
            <person name="de Groot N.N."/>
        </authorList>
    </citation>
    <scope>NUCLEOTIDE SEQUENCE [LARGE SCALE GENOMIC DNA]</scope>
    <source>
        <strain evidence="3 4">SLAS-1</strain>
    </source>
</reference>
<dbReference type="InterPro" id="IPR008333">
    <property type="entry name" value="Cbr1-like_FAD-bd_dom"/>
</dbReference>
<gene>
    <name evidence="3" type="ORF">SAMN04488692_102103</name>
</gene>
<dbReference type="GO" id="GO:0050660">
    <property type="term" value="F:flavin adenine dinucleotide binding"/>
    <property type="evidence" value="ECO:0007669"/>
    <property type="project" value="InterPro"/>
</dbReference>
<dbReference type="GO" id="GO:0006221">
    <property type="term" value="P:pyrimidine nucleotide biosynthetic process"/>
    <property type="evidence" value="ECO:0007669"/>
    <property type="project" value="InterPro"/>
</dbReference>
<dbReference type="RefSeq" id="WP_200769664.1">
    <property type="nucleotide sequence ID" value="NZ_FNGO01000002.1"/>
</dbReference>
<keyword evidence="1" id="KW-0411">Iron-sulfur</keyword>
<dbReference type="InterPro" id="IPR050353">
    <property type="entry name" value="PyrK_electron_transfer"/>
</dbReference>
<dbReference type="Pfam" id="PF00970">
    <property type="entry name" value="FAD_binding_6"/>
    <property type="match status" value="1"/>
</dbReference>
<dbReference type="GO" id="GO:0046872">
    <property type="term" value="F:metal ion binding"/>
    <property type="evidence" value="ECO:0007669"/>
    <property type="project" value="UniProtKB-KW"/>
</dbReference>
<proteinExistence type="predicted"/>
<accession>A0A1G9I387</accession>
<feature type="binding site" evidence="1">
    <location>
        <position position="263"/>
    </location>
    <ligand>
        <name>[2Fe-2S] cluster</name>
        <dbReference type="ChEBI" id="CHEBI:190135"/>
    </ligand>
</feature>
<dbReference type="PANTHER" id="PTHR43513">
    <property type="entry name" value="DIHYDROOROTATE DEHYDROGENASE B (NAD(+)), ELECTRON TRANSFER SUBUNIT"/>
    <property type="match status" value="1"/>
</dbReference>
<dbReference type="InterPro" id="IPR012165">
    <property type="entry name" value="Cyt_c3_hydrogenase_gsu"/>
</dbReference>
<dbReference type="PIRSF" id="PIRSF006816">
    <property type="entry name" value="Cyc3_hyd_g"/>
    <property type="match status" value="1"/>
</dbReference>
<dbReference type="PANTHER" id="PTHR43513:SF1">
    <property type="entry name" value="ANAEROBIC SULFITE REDUCTASE SUBUNIT B"/>
    <property type="match status" value="1"/>
</dbReference>
<dbReference type="Pfam" id="PF10418">
    <property type="entry name" value="DHODB_Fe-S_bind"/>
    <property type="match status" value="1"/>
</dbReference>
<comment type="cofactor">
    <cofactor evidence="1">
        <name>[2Fe-2S] cluster</name>
        <dbReference type="ChEBI" id="CHEBI:190135"/>
    </cofactor>
    <text evidence="1">Binds 1 [2Fe-2S] cluster per subunit.</text>
</comment>
<dbReference type="PROSITE" id="PS51384">
    <property type="entry name" value="FAD_FR"/>
    <property type="match status" value="1"/>
</dbReference>
<dbReference type="AlphaFoldDB" id="A0A1G9I387"/>
<dbReference type="InterPro" id="IPR017938">
    <property type="entry name" value="Riboflavin_synthase-like_b-brl"/>
</dbReference>
<evidence type="ECO:0000313" key="4">
    <source>
        <dbReference type="Proteomes" id="UP000199476"/>
    </source>
</evidence>